<evidence type="ECO:0000256" key="1">
    <source>
        <dbReference type="ARBA" id="ARBA00004141"/>
    </source>
</evidence>
<evidence type="ECO:0000256" key="3">
    <source>
        <dbReference type="ARBA" id="ARBA00022989"/>
    </source>
</evidence>
<dbReference type="InterPro" id="IPR011547">
    <property type="entry name" value="SLC26A/SulP_dom"/>
</dbReference>
<reference evidence="7" key="1">
    <citation type="journal article" date="2013" name="Genetics">
        <title>The draft genome and transcriptome of Panagrellus redivivus are shaped by the harsh demands of a free-living lifestyle.</title>
        <authorList>
            <person name="Srinivasan J."/>
            <person name="Dillman A.R."/>
            <person name="Macchietto M.G."/>
            <person name="Heikkinen L."/>
            <person name="Lakso M."/>
            <person name="Fracchia K.M."/>
            <person name="Antoshechkin I."/>
            <person name="Mortazavi A."/>
            <person name="Wong G."/>
            <person name="Sternberg P.W."/>
        </authorList>
    </citation>
    <scope>NUCLEOTIDE SEQUENCE [LARGE SCALE GENOMIC DNA]</scope>
    <source>
        <strain evidence="7">MT8872</strain>
    </source>
</reference>
<keyword evidence="3 5" id="KW-1133">Transmembrane helix</keyword>
<dbReference type="AlphaFoldDB" id="A0A7E4USP2"/>
<organism evidence="7 8">
    <name type="scientific">Panagrellus redivivus</name>
    <name type="common">Microworm</name>
    <dbReference type="NCBI Taxonomy" id="6233"/>
    <lineage>
        <taxon>Eukaryota</taxon>
        <taxon>Metazoa</taxon>
        <taxon>Ecdysozoa</taxon>
        <taxon>Nematoda</taxon>
        <taxon>Chromadorea</taxon>
        <taxon>Rhabditida</taxon>
        <taxon>Tylenchina</taxon>
        <taxon>Panagrolaimomorpha</taxon>
        <taxon>Panagrolaimoidea</taxon>
        <taxon>Panagrolaimidae</taxon>
        <taxon>Panagrellus</taxon>
    </lineage>
</organism>
<dbReference type="Proteomes" id="UP000492821">
    <property type="component" value="Unassembled WGS sequence"/>
</dbReference>
<name>A0A7E4USP2_PANRE</name>
<evidence type="ECO:0000256" key="5">
    <source>
        <dbReference type="SAM" id="Phobius"/>
    </source>
</evidence>
<evidence type="ECO:0000259" key="6">
    <source>
        <dbReference type="Pfam" id="PF00916"/>
    </source>
</evidence>
<comment type="subcellular location">
    <subcellularLocation>
        <location evidence="1">Membrane</location>
        <topology evidence="1">Multi-pass membrane protein</topology>
    </subcellularLocation>
</comment>
<keyword evidence="4 5" id="KW-0472">Membrane</keyword>
<dbReference type="GO" id="GO:0055085">
    <property type="term" value="P:transmembrane transport"/>
    <property type="evidence" value="ECO:0007669"/>
    <property type="project" value="InterPro"/>
</dbReference>
<dbReference type="Pfam" id="PF00916">
    <property type="entry name" value="Sulfate_transp"/>
    <property type="match status" value="1"/>
</dbReference>
<evidence type="ECO:0000256" key="2">
    <source>
        <dbReference type="ARBA" id="ARBA00022692"/>
    </source>
</evidence>
<keyword evidence="2 5" id="KW-0812">Transmembrane</keyword>
<feature type="domain" description="SLC26A/SulP transporter" evidence="6">
    <location>
        <begin position="75"/>
        <end position="157"/>
    </location>
</feature>
<dbReference type="InterPro" id="IPR001902">
    <property type="entry name" value="SLC26A/SulP_fam"/>
</dbReference>
<dbReference type="GO" id="GO:0016020">
    <property type="term" value="C:membrane"/>
    <property type="evidence" value="ECO:0007669"/>
    <property type="project" value="UniProtKB-SubCell"/>
</dbReference>
<proteinExistence type="predicted"/>
<keyword evidence="7" id="KW-1185">Reference proteome</keyword>
<evidence type="ECO:0000256" key="4">
    <source>
        <dbReference type="ARBA" id="ARBA00023136"/>
    </source>
</evidence>
<feature type="transmembrane region" description="Helical" evidence="5">
    <location>
        <begin position="116"/>
        <end position="140"/>
    </location>
</feature>
<feature type="transmembrane region" description="Helical" evidence="5">
    <location>
        <begin position="75"/>
        <end position="96"/>
    </location>
</feature>
<sequence>MSELCGVYTDACSEVSRKAMTITAFIFRSKVIGLLEVGTEITSDNSGFGRFLKQKILGFFPILEWLPKYNVRENLLNNFISGITCGIMAVPQGMAYATLTNVDPAYGLYSFFFAPFFYLFFGTSRHIAIGVFAVASMMVGNLQQQLITGKQVLTTNVSWIAVTTTHYESPIPFDVTPIFTRANRKIFSIFRFIVTSDLFVLTKCFTVFVRPILEYASVVFNCKTKGLIKALEEPQRIFSKIALVRSRNFDRLEYDERRVILSLTTLEKRRICFDIVYVYKIFNYLCAAITFKASSTRAGSHYVIPKYSTHVKNSLAFRTAPLLNKLNCNILTFKHPHSLLTHLLNFDLSKYVDLTFP</sequence>
<reference evidence="8" key="2">
    <citation type="submission" date="2020-10" db="UniProtKB">
        <authorList>
            <consortium name="WormBaseParasite"/>
        </authorList>
    </citation>
    <scope>IDENTIFICATION</scope>
</reference>
<protein>
    <submittedName>
        <fullName evidence="8">Sulfate_transp domain-containing protein</fullName>
    </submittedName>
</protein>
<accession>A0A7E4USP2</accession>
<dbReference type="WBParaSite" id="Pan_g1238.t1">
    <property type="protein sequence ID" value="Pan_g1238.t1"/>
    <property type="gene ID" value="Pan_g1238"/>
</dbReference>
<dbReference type="PANTHER" id="PTHR11814">
    <property type="entry name" value="SULFATE TRANSPORTER"/>
    <property type="match status" value="1"/>
</dbReference>
<evidence type="ECO:0000313" key="8">
    <source>
        <dbReference type="WBParaSite" id="Pan_g1238.t1"/>
    </source>
</evidence>
<evidence type="ECO:0000313" key="7">
    <source>
        <dbReference type="Proteomes" id="UP000492821"/>
    </source>
</evidence>